<feature type="compositionally biased region" description="Basic and acidic residues" evidence="1">
    <location>
        <begin position="1"/>
        <end position="14"/>
    </location>
</feature>
<name>A0A8J4YLL4_CHIOP</name>
<reference evidence="2" key="1">
    <citation type="submission" date="2020-07" db="EMBL/GenBank/DDBJ databases">
        <title>The High-quality genome of the commercially important snow crab, Chionoecetes opilio.</title>
        <authorList>
            <person name="Jeong J.-H."/>
            <person name="Ryu S."/>
        </authorList>
    </citation>
    <scope>NUCLEOTIDE SEQUENCE</scope>
    <source>
        <strain evidence="2">MADBK_172401_WGS</strain>
        <tissue evidence="2">Digestive gland</tissue>
    </source>
</reference>
<gene>
    <name evidence="2" type="ORF">GWK47_037676</name>
</gene>
<protein>
    <submittedName>
        <fullName evidence="2">Uncharacterized protein</fullName>
    </submittedName>
</protein>
<keyword evidence="3" id="KW-1185">Reference proteome</keyword>
<organism evidence="2 3">
    <name type="scientific">Chionoecetes opilio</name>
    <name type="common">Atlantic snow crab</name>
    <name type="synonym">Cancer opilio</name>
    <dbReference type="NCBI Taxonomy" id="41210"/>
    <lineage>
        <taxon>Eukaryota</taxon>
        <taxon>Metazoa</taxon>
        <taxon>Ecdysozoa</taxon>
        <taxon>Arthropoda</taxon>
        <taxon>Crustacea</taxon>
        <taxon>Multicrustacea</taxon>
        <taxon>Malacostraca</taxon>
        <taxon>Eumalacostraca</taxon>
        <taxon>Eucarida</taxon>
        <taxon>Decapoda</taxon>
        <taxon>Pleocyemata</taxon>
        <taxon>Brachyura</taxon>
        <taxon>Eubrachyura</taxon>
        <taxon>Majoidea</taxon>
        <taxon>Majidae</taxon>
        <taxon>Chionoecetes</taxon>
    </lineage>
</organism>
<comment type="caution">
    <text evidence="2">The sequence shown here is derived from an EMBL/GenBank/DDBJ whole genome shotgun (WGS) entry which is preliminary data.</text>
</comment>
<sequence length="137" mass="15713">MHAKLKDSTARTEELGGQLERQQFEIGHQREMIHKLEKERQAGVHRPSPAAAFATPVLPLHPRGETEETEGPKNRLLGLHNAPPISHTRLEKLPGMEDVLDKGKDVPMWKLHKENKDYSKYKLPPQERKTDENCKTQ</sequence>
<feature type="region of interest" description="Disordered" evidence="1">
    <location>
        <begin position="113"/>
        <end position="137"/>
    </location>
</feature>
<dbReference type="AlphaFoldDB" id="A0A8J4YLL4"/>
<dbReference type="EMBL" id="JACEEZ010005079">
    <property type="protein sequence ID" value="KAG0725906.1"/>
    <property type="molecule type" value="Genomic_DNA"/>
</dbReference>
<dbReference type="Proteomes" id="UP000770661">
    <property type="component" value="Unassembled WGS sequence"/>
</dbReference>
<evidence type="ECO:0000313" key="3">
    <source>
        <dbReference type="Proteomes" id="UP000770661"/>
    </source>
</evidence>
<evidence type="ECO:0000313" key="2">
    <source>
        <dbReference type="EMBL" id="KAG0725906.1"/>
    </source>
</evidence>
<accession>A0A8J4YLL4</accession>
<feature type="region of interest" description="Disordered" evidence="1">
    <location>
        <begin position="39"/>
        <end position="90"/>
    </location>
</feature>
<proteinExistence type="predicted"/>
<feature type="region of interest" description="Disordered" evidence="1">
    <location>
        <begin position="1"/>
        <end position="26"/>
    </location>
</feature>
<feature type="compositionally biased region" description="Basic and acidic residues" evidence="1">
    <location>
        <begin position="62"/>
        <end position="73"/>
    </location>
</feature>
<evidence type="ECO:0000256" key="1">
    <source>
        <dbReference type="SAM" id="MobiDB-lite"/>
    </source>
</evidence>